<dbReference type="Proteomes" id="UP000499080">
    <property type="component" value="Unassembled WGS sequence"/>
</dbReference>
<name>A0A4Y2NCL3_ARAVE</name>
<dbReference type="Gene3D" id="3.30.420.10">
    <property type="entry name" value="Ribonuclease H-like superfamily/Ribonuclease H"/>
    <property type="match status" value="1"/>
</dbReference>
<dbReference type="AlphaFoldDB" id="A0A4Y2NCL3"/>
<reference evidence="1 2" key="1">
    <citation type="journal article" date="2019" name="Sci. Rep.">
        <title>Orb-weaving spider Araneus ventricosus genome elucidates the spidroin gene catalogue.</title>
        <authorList>
            <person name="Kono N."/>
            <person name="Nakamura H."/>
            <person name="Ohtoshi R."/>
            <person name="Moran D.A.P."/>
            <person name="Shinohara A."/>
            <person name="Yoshida Y."/>
            <person name="Fujiwara M."/>
            <person name="Mori M."/>
            <person name="Tomita M."/>
            <person name="Arakawa K."/>
        </authorList>
    </citation>
    <scope>NUCLEOTIDE SEQUENCE [LARGE SCALE GENOMIC DNA]</scope>
</reference>
<gene>
    <name evidence="1" type="ORF">AVEN_132367_1</name>
</gene>
<evidence type="ECO:0000313" key="2">
    <source>
        <dbReference type="Proteomes" id="UP000499080"/>
    </source>
</evidence>
<comment type="caution">
    <text evidence="1">The sequence shown here is derived from an EMBL/GenBank/DDBJ whole genome shotgun (WGS) entry which is preliminary data.</text>
</comment>
<keyword evidence="2" id="KW-1185">Reference proteome</keyword>
<sequence>MENVKHHLRYSTCLLAYSMCPGKLGILPCRGRKQIPSSSIEDMATPLIEASSQSTHESVSVTVVSRVLDMKYFTVRKILRRILNFYPYKIKPVHLLQDEDSEVRATFALEFLARMVVDVTCPWNIVWSDETHFCLNKHINTYNCQIWAAEDPHAVQEQPLHPDKVMQFVCSAS</sequence>
<accession>A0A4Y2NCL3</accession>
<dbReference type="GO" id="GO:0003676">
    <property type="term" value="F:nucleic acid binding"/>
    <property type="evidence" value="ECO:0007669"/>
    <property type="project" value="InterPro"/>
</dbReference>
<proteinExistence type="predicted"/>
<evidence type="ECO:0008006" key="3">
    <source>
        <dbReference type="Google" id="ProtNLM"/>
    </source>
</evidence>
<organism evidence="1 2">
    <name type="scientific">Araneus ventricosus</name>
    <name type="common">Orbweaver spider</name>
    <name type="synonym">Epeira ventricosa</name>
    <dbReference type="NCBI Taxonomy" id="182803"/>
    <lineage>
        <taxon>Eukaryota</taxon>
        <taxon>Metazoa</taxon>
        <taxon>Ecdysozoa</taxon>
        <taxon>Arthropoda</taxon>
        <taxon>Chelicerata</taxon>
        <taxon>Arachnida</taxon>
        <taxon>Araneae</taxon>
        <taxon>Araneomorphae</taxon>
        <taxon>Entelegynae</taxon>
        <taxon>Araneoidea</taxon>
        <taxon>Araneidae</taxon>
        <taxon>Araneus</taxon>
    </lineage>
</organism>
<evidence type="ECO:0000313" key="1">
    <source>
        <dbReference type="EMBL" id="GBN37135.1"/>
    </source>
</evidence>
<protein>
    <recommendedName>
        <fullName evidence="3">Transposase Tc1-like domain-containing protein</fullName>
    </recommendedName>
</protein>
<dbReference type="EMBL" id="BGPR01008965">
    <property type="protein sequence ID" value="GBN37135.1"/>
    <property type="molecule type" value="Genomic_DNA"/>
</dbReference>
<dbReference type="InterPro" id="IPR036397">
    <property type="entry name" value="RNaseH_sf"/>
</dbReference>
<dbReference type="PANTHER" id="PTHR47326:SF1">
    <property type="entry name" value="HTH PSQ-TYPE DOMAIN-CONTAINING PROTEIN"/>
    <property type="match status" value="1"/>
</dbReference>
<dbReference type="PANTHER" id="PTHR47326">
    <property type="entry name" value="TRANSPOSABLE ELEMENT TC3 TRANSPOSASE-LIKE PROTEIN"/>
    <property type="match status" value="1"/>
</dbReference>